<dbReference type="InterPro" id="IPR013087">
    <property type="entry name" value="Znf_C2H2_type"/>
</dbReference>
<feature type="region of interest" description="Disordered" evidence="2">
    <location>
        <begin position="1"/>
        <end position="261"/>
    </location>
</feature>
<dbReference type="PROSITE" id="PS50157">
    <property type="entry name" value="ZINC_FINGER_C2H2_2"/>
    <property type="match status" value="5"/>
</dbReference>
<feature type="compositionally biased region" description="Basic and acidic residues" evidence="2">
    <location>
        <begin position="1049"/>
        <end position="1058"/>
    </location>
</feature>
<gene>
    <name evidence="4" type="ORF">J0S82_010689</name>
</gene>
<feature type="compositionally biased region" description="Polar residues" evidence="2">
    <location>
        <begin position="3076"/>
        <end position="3097"/>
    </location>
</feature>
<evidence type="ECO:0000259" key="3">
    <source>
        <dbReference type="PROSITE" id="PS50157"/>
    </source>
</evidence>
<feature type="compositionally biased region" description="Low complexity" evidence="2">
    <location>
        <begin position="345"/>
        <end position="356"/>
    </location>
</feature>
<dbReference type="SUPFAM" id="SSF57667">
    <property type="entry name" value="beta-beta-alpha zinc fingers"/>
    <property type="match status" value="1"/>
</dbReference>
<feature type="compositionally biased region" description="Low complexity" evidence="2">
    <location>
        <begin position="1694"/>
        <end position="1721"/>
    </location>
</feature>
<dbReference type="SMART" id="SM00355">
    <property type="entry name" value="ZnF_C2H2"/>
    <property type="match status" value="8"/>
</dbReference>
<feature type="compositionally biased region" description="Low complexity" evidence="2">
    <location>
        <begin position="204"/>
        <end position="214"/>
    </location>
</feature>
<evidence type="ECO:0000313" key="5">
    <source>
        <dbReference type="Proteomes" id="UP000700334"/>
    </source>
</evidence>
<keyword evidence="1" id="KW-0479">Metal-binding</keyword>
<feature type="compositionally biased region" description="Low complexity" evidence="2">
    <location>
        <begin position="89"/>
        <end position="104"/>
    </location>
</feature>
<feature type="compositionally biased region" description="Polar residues" evidence="2">
    <location>
        <begin position="115"/>
        <end position="126"/>
    </location>
</feature>
<dbReference type="InterPro" id="IPR036236">
    <property type="entry name" value="Znf_C2H2_sf"/>
</dbReference>
<feature type="domain" description="C2H2-type" evidence="3">
    <location>
        <begin position="2776"/>
        <end position="2803"/>
    </location>
</feature>
<feature type="compositionally biased region" description="Pro residues" evidence="2">
    <location>
        <begin position="244"/>
        <end position="253"/>
    </location>
</feature>
<feature type="compositionally biased region" description="Gly residues" evidence="2">
    <location>
        <begin position="1558"/>
        <end position="1567"/>
    </location>
</feature>
<feature type="compositionally biased region" description="Low complexity" evidence="2">
    <location>
        <begin position="1383"/>
        <end position="1402"/>
    </location>
</feature>
<dbReference type="Pfam" id="PF00096">
    <property type="entry name" value="zf-C2H2"/>
    <property type="match status" value="1"/>
</dbReference>
<proteinExistence type="predicted"/>
<feature type="compositionally biased region" description="Pro residues" evidence="2">
    <location>
        <begin position="1450"/>
        <end position="1461"/>
    </location>
</feature>
<feature type="domain" description="C2H2-type" evidence="3">
    <location>
        <begin position="2723"/>
        <end position="2751"/>
    </location>
</feature>
<feature type="compositionally biased region" description="Pro residues" evidence="2">
    <location>
        <begin position="699"/>
        <end position="709"/>
    </location>
</feature>
<comment type="caution">
    <text evidence="4">The sequence shown here is derived from an EMBL/GenBank/DDBJ whole genome shotgun (WGS) entry which is preliminary data.</text>
</comment>
<feature type="compositionally biased region" description="Low complexity" evidence="2">
    <location>
        <begin position="2635"/>
        <end position="2645"/>
    </location>
</feature>
<evidence type="ECO:0000256" key="2">
    <source>
        <dbReference type="SAM" id="MobiDB-lite"/>
    </source>
</evidence>
<dbReference type="GO" id="GO:0008270">
    <property type="term" value="F:zinc ion binding"/>
    <property type="evidence" value="ECO:0007669"/>
    <property type="project" value="UniProtKB-KW"/>
</dbReference>
<feature type="compositionally biased region" description="Pro residues" evidence="2">
    <location>
        <begin position="2188"/>
        <end position="2198"/>
    </location>
</feature>
<dbReference type="InterPro" id="IPR039270">
    <property type="entry name" value="ZNF469"/>
</dbReference>
<feature type="compositionally biased region" description="Low complexity" evidence="2">
    <location>
        <begin position="2813"/>
        <end position="2827"/>
    </location>
</feature>
<feature type="compositionally biased region" description="Low complexity" evidence="2">
    <location>
        <begin position="2254"/>
        <end position="2263"/>
    </location>
</feature>
<feature type="compositionally biased region" description="Basic residues" evidence="2">
    <location>
        <begin position="2489"/>
        <end position="2498"/>
    </location>
</feature>
<feature type="region of interest" description="Disordered" evidence="2">
    <location>
        <begin position="367"/>
        <end position="386"/>
    </location>
</feature>
<feature type="compositionally biased region" description="Low complexity" evidence="2">
    <location>
        <begin position="2854"/>
        <end position="2870"/>
    </location>
</feature>
<feature type="compositionally biased region" description="Low complexity" evidence="2">
    <location>
        <begin position="3036"/>
        <end position="3050"/>
    </location>
</feature>
<feature type="compositionally biased region" description="Basic and acidic residues" evidence="2">
    <location>
        <begin position="1026"/>
        <end position="1042"/>
    </location>
</feature>
<feature type="compositionally biased region" description="Basic residues" evidence="2">
    <location>
        <begin position="1992"/>
        <end position="2002"/>
    </location>
</feature>
<feature type="compositionally biased region" description="Pro residues" evidence="2">
    <location>
        <begin position="2646"/>
        <end position="2657"/>
    </location>
</feature>
<feature type="region of interest" description="Disordered" evidence="2">
    <location>
        <begin position="696"/>
        <end position="748"/>
    </location>
</feature>
<evidence type="ECO:0000256" key="1">
    <source>
        <dbReference type="PROSITE-ProRule" id="PRU00042"/>
    </source>
</evidence>
<dbReference type="PANTHER" id="PTHR21465:SF2">
    <property type="entry name" value="ZINC FINGER PROTEIN 469"/>
    <property type="match status" value="1"/>
</dbReference>
<dbReference type="Gene3D" id="3.30.160.60">
    <property type="entry name" value="Classic Zinc Finger"/>
    <property type="match status" value="2"/>
</dbReference>
<feature type="region of interest" description="Disordered" evidence="2">
    <location>
        <begin position="320"/>
        <end position="357"/>
    </location>
</feature>
<feature type="domain" description="C2H2-type" evidence="3">
    <location>
        <begin position="1976"/>
        <end position="2007"/>
    </location>
</feature>
<name>A0A8J6DG02_GALPY</name>
<dbReference type="PROSITE" id="PS00028">
    <property type="entry name" value="ZINC_FINGER_C2H2_1"/>
    <property type="match status" value="5"/>
</dbReference>
<feature type="compositionally biased region" description="Basic and acidic residues" evidence="2">
    <location>
        <begin position="734"/>
        <end position="744"/>
    </location>
</feature>
<feature type="compositionally biased region" description="Low complexity" evidence="2">
    <location>
        <begin position="42"/>
        <end position="59"/>
    </location>
</feature>
<evidence type="ECO:0000313" key="4">
    <source>
        <dbReference type="EMBL" id="KAG8508132.1"/>
    </source>
</evidence>
<feature type="compositionally biased region" description="Pro residues" evidence="2">
    <location>
        <begin position="2668"/>
        <end position="2683"/>
    </location>
</feature>
<feature type="region of interest" description="Disordered" evidence="2">
    <location>
        <begin position="477"/>
        <end position="630"/>
    </location>
</feature>
<feature type="compositionally biased region" description="Basic and acidic residues" evidence="2">
    <location>
        <begin position="3138"/>
        <end position="3147"/>
    </location>
</feature>
<feature type="compositionally biased region" description="Basic residues" evidence="2">
    <location>
        <begin position="2137"/>
        <end position="2148"/>
    </location>
</feature>
<feature type="domain" description="C2H2-type" evidence="3">
    <location>
        <begin position="2695"/>
        <end position="2722"/>
    </location>
</feature>
<keyword evidence="1" id="KW-0862">Zinc</keyword>
<dbReference type="PANTHER" id="PTHR21465">
    <property type="entry name" value="ZINC FINGER PROTEIN 469"/>
    <property type="match status" value="1"/>
</dbReference>
<feature type="compositionally biased region" description="Low complexity" evidence="2">
    <location>
        <begin position="1264"/>
        <end position="1279"/>
    </location>
</feature>
<feature type="compositionally biased region" description="Low complexity" evidence="2">
    <location>
        <begin position="1168"/>
        <end position="1200"/>
    </location>
</feature>
<protein>
    <submittedName>
        <fullName evidence="4">Zinc finger protein 469</fullName>
    </submittedName>
</protein>
<accession>A0A8J6DG02</accession>
<organism evidence="4 5">
    <name type="scientific">Galemys pyrenaicus</name>
    <name type="common">Iberian desman</name>
    <name type="synonym">Pyrenean desman</name>
    <dbReference type="NCBI Taxonomy" id="202257"/>
    <lineage>
        <taxon>Eukaryota</taxon>
        <taxon>Metazoa</taxon>
        <taxon>Chordata</taxon>
        <taxon>Craniata</taxon>
        <taxon>Vertebrata</taxon>
        <taxon>Euteleostomi</taxon>
        <taxon>Mammalia</taxon>
        <taxon>Eutheria</taxon>
        <taxon>Laurasiatheria</taxon>
        <taxon>Eulipotyphla</taxon>
        <taxon>Talpidae</taxon>
        <taxon>Galemys</taxon>
    </lineage>
</organism>
<keyword evidence="1" id="KW-0863">Zinc-finger</keyword>
<feature type="domain" description="C2H2-type" evidence="3">
    <location>
        <begin position="2504"/>
        <end position="2531"/>
    </location>
</feature>
<feature type="compositionally biased region" description="Pro residues" evidence="2">
    <location>
        <begin position="2452"/>
        <end position="2462"/>
    </location>
</feature>
<sequence length="3283" mass="334735">MPGAQPRRAPPPAMTGDLWPGPVAGSSRGSPQPHGQDGGPIGRTATAPRGAGRGAQAAGLEPQPQRVGGPEPKAALLSPQPLSGDPGEAGTPRAPLPRRGPAQARARRASRAGGSPQQLQGLSTASMRAGHTLDAAPEGPPPQAPLTPEGEAPGARLRPGPPRAEAPPAPEELGFPGRPQEVPPRFMPTGYGSAGASPAPTPLPGARRGSSSPRRPAPYPECPTAGASAWAPTAEDSFPGGGFRPPPSKPEPFPEGSGPGVVFEHPFPRGAAERECTPGPLVLAFHQPPAAWPGKAVGPSSSAACQLPPAPAPPAPPCYPGGLSAPRDMGRALPGPSAARPDPSPFAGGPAAFPDGLHQGLAEAQPVAHGGLGSPRGHFPGARGADPTLGALDIELAAPAPPMRRPQLWGPAAAPLPTPALGPAATPRGVFFEGQQLGLTHGPPLPWPQVLPSPAPSPHPVEMLGRPTPFAPGGLEWGGGMPVALGSGSPGPFPHSRPQDPGAQSLFFGVASPQGPSPARVVAASPGESPLPSPATGGSTCSSLSPPARSPANPSPEDGQLPGAPTFFHAPSHPQGTGSPFPPPEASQRLSVHCPPEAGPAGPFPTGGLGTNGTFKRPEGAPFPGVGPEAGQGVLEGFPQGLPPYAAHHFALSSASLDQLDVLLTCRQCDRNYSSLAAFLGHRQFCSLLLARARDRHPQPPAAPAPPAAPRAVAAGSPGLLGHAKAAPFLLGGDPREDGREDALRGSLGPGLAATFPLPAADLDPEDEAKLDSLITEALSGLGYQSDTPEIDSSFIDVFADEEPPGPGGPGAGQPPKTRAGTVPESKVQPPPPAAADAAEPQAPRPPDGVPAARSWPRTRPRGPASAEASRAGLVGRQRRGKRLTWLRREQGPAGTPDRPGRAPGAPHLRPRPVGSGAEPPLHARDLRSRAPKGRAARHPQALPAGPRNPQRPRGPRRRGARGGGWSRELIHRILRQKNQPSAWPAHAPPQQPPGSESEEDGGPQPRGPRCRGRAPQGCRRPRGEKRKEQDLAPGPRDERGQQKPRKIPRQEALKDEGAPSPADGGRPCLGAPHPPETPHPAKSPEAGAPRCADGTTAATPRTPEENEQSTSPGVAGDRLPGTPRLRGEALDSPARACGGRGPCPEPPAQPQPSRGSPRGQPRALDMPSCSSEEPAPLPAELLVPPAPASDAGPPGCGTLLPGGPGLGGDPAPADCGSVGPKEPAAPLRRGPTFEPEAPGPSSQRLCPDEGPASSRQLVLPQEAPHALGPAPGRARPPGTLEPSAAPPSCPVPPDPGWPPPLPGQRPSAAPTRPPPSPGPGGLCEDELEIKRLVAELERQLQGSRGAWDTPGQTVRLPAPLSPRPEGADAALAPAERQPPSRPGEAAPTPGAARRPGRPCAGRGCGECPGGRVPRPGEQREAPGGARRVGRCSPRRDPSPPGDSSTSALPPHPVPLQPAPGPRGDLPSPEPASSLAVPGLACWGAVPEGHAAGSAGRPEQGAEGSGEPVPAGASPGAGLPEPGPSADQRPRHPPASPHQQLQLLVSRTARRDDPSDPQGGGTEGGGRSPSRDLPGALQVTATPQHPALRAGGRLQALSQTEAPTGPGRASQLQSENWGRPGAPGSPATVAGGREAALGTPAGHADQLGGQSRGRQGQATPSAAPGAAPSQAGPGAQAANEVAGPGLRGPLAEGRAAPPSRTPASPAPAPCSGRALPLAPAGGPQGPPASPPRGDPTSPRPCPPAPFPTSDPPGPAGCSPPHADPVATLARSASPCGLEGSLPLQLPWDSRPPQGLPLQTPSPTPAGARHHPEGRAPGAPEGSGGERPRGPPPADTQTAAPPGRPPADIHLGHREVWGTAGPTMLGAAGLDQPPCSVGTAGASLEGQEDPQTQGPGDPVIAIALKPSGRGPPASCPSTELRPGGETVPLSPAGKARPCSPQDLRDSPHRTPQGAPKRKPALAENGRWKERAPSGQPPTCEVCAASFRSGPGLSRHRAWKHGLHRGATPLPHPAASPPHQPQNPPAKKSRRSPGKEKPGQAPSSPHQAVGPAPAQGCSALLDTPGPGAPLSVLGSPGCSPSQETQPPGPATRKADMQPAGPRRGGPLEQAVPQPRTADSGGQQRGRERAGWPGRSGGKSNKKATRKASARGRREQSRPRAAPDVISDRDGSNPSTVTANYPALARRLPPAAGPGSPPAEPPHGATPGAPETPARASRDWPAWAGLSRGQPGALGCQDPQQRQPAGGQGAREGRAGPGAPECEGAPPAAPGPGLGGPLSAPPGMASSSWLFPLGLEKNPRVHGKRGKRPRPAPPREAPGPRPPGLSSSCSPCLSLEEPPEDGTAGPPQPAPLDPLGSEMPGVQPWAACAGLWGLEPAPEAACGQPATPGAEDHLSDGIPELHMVPAAWRGLGPPTPAEDAAPARRDSSPEPPSLEPERCADGPTFTVLGRQALLPPAPREGPAGPPSLSFLGPESAANTGGPRPRGSAGPRRGPRGARLARSRRAPYKCRVCFQRFAGLGELDLHRLAHSPAPPPTCYMCVQRRFGSRELLREHLRGKHVQARAGPWACGMCLREEADVWMYNEHLRGHAARFARRPPARRALGGRPEGAAACLPGQAEAQGPAAPRDDPREQGTPQGSSPGGSAAPAGAPPPRRSPPPLSSRAAPAGPAQTPPSPAPGPEAPPPAAQVHADCKDPARDCHHCGKRFPKPFKLQRHLAVHSPQRVYLCPRCPQVYAEHGQLRAHLGRAHGASEERELPHTPLYACELCASVTRISRRSFVCSSCNYTFAKKEQFDRHMDKHRRRGQPPFPFRSVRRPAAPAQKAPAHRGALPSKQRRVPAPCSPPALSRDPPLSPEGSPAALPLPCAAGAAGSTEGQPRAPESPVGHPGGTSSLLSDMPVRLPLPPSPFPAALAGSKVGHKTDGAPGSAGREAPAGDPRPPVQRALPLEGSLPQPRASGQGAEGRRTAGHPSGRRGPPAAPDHGPEAPSQLWKEKQVSARHTAPEGNTGAPPNKSSPNKAGGRQGASKGTSTPLALSKAAVPETPEKVAAAPAPTEPAPGALKAKLSPRVQGGGEPGHSTKTAGGSQPQPATGQLQSETACTPAKPGRPGQHPMPDKLAPRATAKGFPQEAGDQGPQESLGPREDRAGTERKRKNRAPWPARSRDGGTVPERPPRAPRKQAAPSRVLPTKPRPSGQNSKAHPQPAALRKGDPAHAHRGARQGVLGQALTQTSPLYRPPKRSRAVQSAGLASVHACRTAESQSTLLSQLFGQRLTGFKIPLKKGTAD</sequence>
<dbReference type="Proteomes" id="UP000700334">
    <property type="component" value="Unassembled WGS sequence"/>
</dbReference>
<feature type="compositionally biased region" description="Low complexity" evidence="2">
    <location>
        <begin position="2597"/>
        <end position="2622"/>
    </location>
</feature>
<feature type="region of interest" description="Disordered" evidence="2">
    <location>
        <begin position="2374"/>
        <end position="2439"/>
    </location>
</feature>
<feature type="compositionally biased region" description="Pro residues" evidence="2">
    <location>
        <begin position="2308"/>
        <end position="2320"/>
    </location>
</feature>
<feature type="compositionally biased region" description="Basic residues" evidence="2">
    <location>
        <begin position="2297"/>
        <end position="2307"/>
    </location>
</feature>
<feature type="compositionally biased region" description="Low complexity" evidence="2">
    <location>
        <begin position="1646"/>
        <end position="1678"/>
    </location>
</feature>
<feature type="compositionally biased region" description="Low complexity" evidence="2">
    <location>
        <begin position="2321"/>
        <end position="2333"/>
    </location>
</feature>
<feature type="compositionally biased region" description="Low complexity" evidence="2">
    <location>
        <begin position="2658"/>
        <end position="2667"/>
    </location>
</feature>
<feature type="region of interest" description="Disordered" evidence="2">
    <location>
        <begin position="2595"/>
        <end position="2690"/>
    </location>
</feature>
<feature type="compositionally biased region" description="Pro residues" evidence="2">
    <location>
        <begin position="1724"/>
        <end position="1754"/>
    </location>
</feature>
<feature type="compositionally biased region" description="Basic residues" evidence="2">
    <location>
        <begin position="877"/>
        <end position="886"/>
    </location>
</feature>
<feature type="region of interest" description="Disordered" evidence="2">
    <location>
        <begin position="2451"/>
        <end position="2498"/>
    </location>
</feature>
<feature type="compositionally biased region" description="Pro residues" evidence="2">
    <location>
        <begin position="1285"/>
        <end position="1304"/>
    </location>
</feature>
<feature type="compositionally biased region" description="Low complexity" evidence="2">
    <location>
        <begin position="542"/>
        <end position="556"/>
    </location>
</feature>
<feature type="compositionally biased region" description="Pro residues" evidence="2">
    <location>
        <begin position="2008"/>
        <end position="2022"/>
    </location>
</feature>
<feature type="region of interest" description="Disordered" evidence="2">
    <location>
        <begin position="1341"/>
        <end position="2360"/>
    </location>
</feature>
<dbReference type="OrthoDB" id="9897853at2759"/>
<feature type="region of interest" description="Disordered" evidence="2">
    <location>
        <begin position="2791"/>
        <end position="3247"/>
    </location>
</feature>
<feature type="compositionally biased region" description="Low complexity" evidence="2">
    <location>
        <begin position="2477"/>
        <end position="2488"/>
    </location>
</feature>
<feature type="region of interest" description="Disordered" evidence="2">
    <location>
        <begin position="798"/>
        <end position="1328"/>
    </location>
</feature>
<keyword evidence="5" id="KW-1185">Reference proteome</keyword>
<dbReference type="EMBL" id="JAGFMF010012068">
    <property type="protein sequence ID" value="KAG8508132.1"/>
    <property type="molecule type" value="Genomic_DNA"/>
</dbReference>
<feature type="compositionally biased region" description="Pro residues" evidence="2">
    <location>
        <begin position="159"/>
        <end position="170"/>
    </location>
</feature>
<reference evidence="4" key="1">
    <citation type="journal article" date="2021" name="Evol. Appl.">
        <title>The genome of the Pyrenean desman and the effects of bottlenecks and inbreeding on the genomic landscape of an endangered species.</title>
        <authorList>
            <person name="Escoda L."/>
            <person name="Castresana J."/>
        </authorList>
    </citation>
    <scope>NUCLEOTIDE SEQUENCE</scope>
    <source>
        <strain evidence="4">IBE-C5619</strain>
    </source>
</reference>